<sequence length="279" mass="31829">MSKEDKTELDNIKDSEAVELQLSLTEREENIVSDVQKEIMNEELDEFAPVKENDINIATTYVYEDKNEIEAKVYFRNGFTRKVNFEYVPLVMTNSQNEILAKKIFDLREMGDIPPCGARPWKVSFPKSEVDMEKFSSGDCKIIFDAKVKAVNYADIELEAVDPSMEELKPLFEKFLRELPRIEKGNVSFSKFNVALSNDGKIIITLMARNGCNKTVRVEEMPITLKDENNNVAASGIFKLGDFEVSAMKAKMLTLAFDTEVTLDETISLDKWKVVFQTT</sequence>
<reference evidence="1" key="1">
    <citation type="submission" date="2020-12" db="EMBL/GenBank/DDBJ databases">
        <title>Clostridium thailandense sp. nov., a novel acetogenic bacterium isolated from peat land soil in Thailand.</title>
        <authorList>
            <person name="Chaikitkaew S."/>
            <person name="Birkeland N.K."/>
        </authorList>
    </citation>
    <scope>NUCLEOTIDE SEQUENCE</scope>
    <source>
        <strain evidence="1">PL3</strain>
    </source>
</reference>
<keyword evidence="2" id="KW-1185">Reference proteome</keyword>
<dbReference type="NCBIfam" id="TIGR04398">
    <property type="entry name" value="SLAP_DUP"/>
    <property type="match status" value="2"/>
</dbReference>
<dbReference type="EMBL" id="JAEEGC010000028">
    <property type="protein sequence ID" value="MBV7272651.1"/>
    <property type="molecule type" value="Genomic_DNA"/>
</dbReference>
<evidence type="ECO:0000313" key="2">
    <source>
        <dbReference type="Proteomes" id="UP000694308"/>
    </source>
</evidence>
<comment type="caution">
    <text evidence="1">The sequence shown here is derived from an EMBL/GenBank/DDBJ whole genome shotgun (WGS) entry which is preliminary data.</text>
</comment>
<organism evidence="1 2">
    <name type="scientific">Clostridium thailandense</name>
    <dbReference type="NCBI Taxonomy" id="2794346"/>
    <lineage>
        <taxon>Bacteria</taxon>
        <taxon>Bacillati</taxon>
        <taxon>Bacillota</taxon>
        <taxon>Clostridia</taxon>
        <taxon>Eubacteriales</taxon>
        <taxon>Clostridiaceae</taxon>
        <taxon>Clostridium</taxon>
    </lineage>
</organism>
<dbReference type="AlphaFoldDB" id="A0A949TSP7"/>
<dbReference type="RefSeq" id="WP_218319687.1">
    <property type="nucleotide sequence ID" value="NZ_JAEEGC010000028.1"/>
</dbReference>
<protein>
    <submittedName>
        <fullName evidence="1">SLAP domain-containing protein</fullName>
    </submittedName>
</protein>
<evidence type="ECO:0000313" key="1">
    <source>
        <dbReference type="EMBL" id="MBV7272651.1"/>
    </source>
</evidence>
<dbReference type="InterPro" id="IPR030910">
    <property type="entry name" value="SLAP_dom"/>
</dbReference>
<gene>
    <name evidence="1" type="ORF">I6U48_06925</name>
</gene>
<name>A0A949TSP7_9CLOT</name>
<accession>A0A949TSP7</accession>
<dbReference type="Proteomes" id="UP000694308">
    <property type="component" value="Unassembled WGS sequence"/>
</dbReference>
<proteinExistence type="predicted"/>